<dbReference type="AlphaFoldDB" id="A0A016SRM7"/>
<gene>
    <name evidence="1" type="primary">Acey_s0184.g1004</name>
    <name evidence="1" type="ORF">Y032_0184g1004</name>
</gene>
<reference evidence="2" key="1">
    <citation type="journal article" date="2015" name="Nat. Genet.">
        <title>The genome and transcriptome of the zoonotic hookworm Ancylostoma ceylanicum identify infection-specific gene families.</title>
        <authorList>
            <person name="Schwarz E.M."/>
            <person name="Hu Y."/>
            <person name="Antoshechkin I."/>
            <person name="Miller M.M."/>
            <person name="Sternberg P.W."/>
            <person name="Aroian R.V."/>
        </authorList>
    </citation>
    <scope>NUCLEOTIDE SEQUENCE</scope>
    <source>
        <strain evidence="2">HY135</strain>
    </source>
</reference>
<comment type="caution">
    <text evidence="1">The sequence shown here is derived from an EMBL/GenBank/DDBJ whole genome shotgun (WGS) entry which is preliminary data.</text>
</comment>
<organism evidence="1 2">
    <name type="scientific">Ancylostoma ceylanicum</name>
    <dbReference type="NCBI Taxonomy" id="53326"/>
    <lineage>
        <taxon>Eukaryota</taxon>
        <taxon>Metazoa</taxon>
        <taxon>Ecdysozoa</taxon>
        <taxon>Nematoda</taxon>
        <taxon>Chromadorea</taxon>
        <taxon>Rhabditida</taxon>
        <taxon>Rhabditina</taxon>
        <taxon>Rhabditomorpha</taxon>
        <taxon>Strongyloidea</taxon>
        <taxon>Ancylostomatidae</taxon>
        <taxon>Ancylostomatinae</taxon>
        <taxon>Ancylostoma</taxon>
    </lineage>
</organism>
<evidence type="ECO:0000313" key="1">
    <source>
        <dbReference type="EMBL" id="EYB93220.1"/>
    </source>
</evidence>
<name>A0A016SRM7_9BILA</name>
<keyword evidence="2" id="KW-1185">Reference proteome</keyword>
<evidence type="ECO:0000313" key="2">
    <source>
        <dbReference type="Proteomes" id="UP000024635"/>
    </source>
</evidence>
<dbReference type="Proteomes" id="UP000024635">
    <property type="component" value="Unassembled WGS sequence"/>
</dbReference>
<dbReference type="EMBL" id="JARK01001520">
    <property type="protein sequence ID" value="EYB93220.1"/>
    <property type="molecule type" value="Genomic_DNA"/>
</dbReference>
<protein>
    <submittedName>
        <fullName evidence="1">Uncharacterized protein</fullName>
    </submittedName>
</protein>
<accession>A0A016SRM7</accession>
<sequence length="75" mass="8471">MYFCKGAQLRSDACEQRNGHFFLNGDSWLERSDATVLHIMAGQKTTQCLASAADDYTEPAKLHLDQKKFPEFSLS</sequence>
<proteinExistence type="predicted"/>